<feature type="signal peptide" evidence="2">
    <location>
        <begin position="1"/>
        <end position="23"/>
    </location>
</feature>
<evidence type="ECO:0000256" key="1">
    <source>
        <dbReference type="ARBA" id="ARBA00009330"/>
    </source>
</evidence>
<dbReference type="InterPro" id="IPR011250">
    <property type="entry name" value="OMP/PagP_B-barrel"/>
</dbReference>
<dbReference type="RefSeq" id="WP_091682411.1">
    <property type="nucleotide sequence ID" value="NZ_FOSN01000009.1"/>
</dbReference>
<dbReference type="AlphaFoldDB" id="A0A1I4A349"/>
<dbReference type="Gene3D" id="2.40.160.20">
    <property type="match status" value="1"/>
</dbReference>
<evidence type="ECO:0000313" key="4">
    <source>
        <dbReference type="Proteomes" id="UP000198755"/>
    </source>
</evidence>
<dbReference type="PANTHER" id="PTHR36920">
    <property type="match status" value="1"/>
</dbReference>
<protein>
    <submittedName>
        <fullName evidence="3">Outer membrane protein</fullName>
    </submittedName>
</protein>
<dbReference type="GO" id="GO:0019867">
    <property type="term" value="C:outer membrane"/>
    <property type="evidence" value="ECO:0007669"/>
    <property type="project" value="InterPro"/>
</dbReference>
<organism evidence="3 4">
    <name type="scientific">Methylocapsa palsarum</name>
    <dbReference type="NCBI Taxonomy" id="1612308"/>
    <lineage>
        <taxon>Bacteria</taxon>
        <taxon>Pseudomonadati</taxon>
        <taxon>Pseudomonadota</taxon>
        <taxon>Alphaproteobacteria</taxon>
        <taxon>Hyphomicrobiales</taxon>
        <taxon>Beijerinckiaceae</taxon>
        <taxon>Methylocapsa</taxon>
    </lineage>
</organism>
<accession>A0A1I4A349</accession>
<reference evidence="3 4" key="1">
    <citation type="submission" date="2016-10" db="EMBL/GenBank/DDBJ databases">
        <authorList>
            <person name="de Groot N.N."/>
        </authorList>
    </citation>
    <scope>NUCLEOTIDE SEQUENCE [LARGE SCALE GENOMIC DNA]</scope>
    <source>
        <strain evidence="3 4">NE2</strain>
    </source>
</reference>
<dbReference type="Proteomes" id="UP000198755">
    <property type="component" value="Unassembled WGS sequence"/>
</dbReference>
<dbReference type="GO" id="GO:0055085">
    <property type="term" value="P:transmembrane transport"/>
    <property type="evidence" value="ECO:0007669"/>
    <property type="project" value="TreeGrafter"/>
</dbReference>
<evidence type="ECO:0000313" key="3">
    <source>
        <dbReference type="EMBL" id="SFK50758.1"/>
    </source>
</evidence>
<dbReference type="InterPro" id="IPR005618">
    <property type="entry name" value="OMPW"/>
</dbReference>
<dbReference type="OrthoDB" id="9807574at2"/>
<dbReference type="EMBL" id="FOSN01000009">
    <property type="protein sequence ID" value="SFK50758.1"/>
    <property type="molecule type" value="Genomic_DNA"/>
</dbReference>
<keyword evidence="4" id="KW-1185">Reference proteome</keyword>
<keyword evidence="2" id="KW-0732">Signal</keyword>
<evidence type="ECO:0000256" key="2">
    <source>
        <dbReference type="SAM" id="SignalP"/>
    </source>
</evidence>
<dbReference type="STRING" id="1612308.SAMN05444581_10962"/>
<gene>
    <name evidence="3" type="ORF">SAMN05444581_10962</name>
</gene>
<comment type="similarity">
    <text evidence="1">Belongs to the OmpW/AlkL family.</text>
</comment>
<dbReference type="PANTHER" id="PTHR36920:SF1">
    <property type="entry name" value="OUTER MEMBRANE PROTEIN W"/>
    <property type="match status" value="1"/>
</dbReference>
<proteinExistence type="inferred from homology"/>
<dbReference type="SUPFAM" id="SSF56925">
    <property type="entry name" value="OMPA-like"/>
    <property type="match status" value="1"/>
</dbReference>
<feature type="chain" id="PRO_5011510161" evidence="2">
    <location>
        <begin position="24"/>
        <end position="235"/>
    </location>
</feature>
<sequence length="235" mass="24528">MTPAIRFFALVLIAAFSIAPLTAADVAAPVDPPPSFFIHAGALGVFPGPNAQATGGGIFPISNIAIRPNYTVGLDAGYFITPNFALALSVGVPPLAHLKATGLQGALPGYYPGSNLLGSVRYGPAIALIQYHLTQFGNIQPYAGVGVGYLLNFGNISDGILTNFSEDQNFAFVLQGGIDVMLSPNWGVYVDAKRVFLNTNAQGFASAPGLPGRIPVRSQISLDAWLASTGVTFKF</sequence>
<dbReference type="Pfam" id="PF03922">
    <property type="entry name" value="OmpW"/>
    <property type="match status" value="1"/>
</dbReference>
<name>A0A1I4A349_9HYPH</name>